<feature type="domain" description="YbaK/aminoacyl-tRNA synthetase-associated" evidence="1">
    <location>
        <begin position="22"/>
        <end position="143"/>
    </location>
</feature>
<dbReference type="RefSeq" id="WP_264486323.1">
    <property type="nucleotide sequence ID" value="NZ_JAPDDT010000002.1"/>
</dbReference>
<dbReference type="Gene3D" id="3.90.960.10">
    <property type="entry name" value="YbaK/aminoacyl-tRNA synthetase-associated domain"/>
    <property type="match status" value="1"/>
</dbReference>
<proteinExistence type="predicted"/>
<evidence type="ECO:0000259" key="1">
    <source>
        <dbReference type="Pfam" id="PF04073"/>
    </source>
</evidence>
<accession>A0ABT3GF20</accession>
<dbReference type="InterPro" id="IPR036754">
    <property type="entry name" value="YbaK/aa-tRNA-synt-asso_dom_sf"/>
</dbReference>
<protein>
    <recommendedName>
        <fullName evidence="1">YbaK/aminoacyl-tRNA synthetase-associated domain-containing protein</fullName>
    </recommendedName>
</protein>
<keyword evidence="3" id="KW-1185">Reference proteome</keyword>
<dbReference type="Proteomes" id="UP001320876">
    <property type="component" value="Unassembled WGS sequence"/>
</dbReference>
<name>A0ABT3GF20_9BACT</name>
<reference evidence="2 3" key="1">
    <citation type="submission" date="2022-10" db="EMBL/GenBank/DDBJ databases">
        <title>Luteolibacter arcticus strain CCTCC AB 2014275, whole genome shotgun sequencing project.</title>
        <authorList>
            <person name="Zhao G."/>
            <person name="Shen L."/>
        </authorList>
    </citation>
    <scope>NUCLEOTIDE SEQUENCE [LARGE SCALE GENOMIC DNA]</scope>
    <source>
        <strain evidence="2 3">CCTCC AB 2014275</strain>
    </source>
</reference>
<organism evidence="2 3">
    <name type="scientific">Luteolibacter arcticus</name>
    <dbReference type="NCBI Taxonomy" id="1581411"/>
    <lineage>
        <taxon>Bacteria</taxon>
        <taxon>Pseudomonadati</taxon>
        <taxon>Verrucomicrobiota</taxon>
        <taxon>Verrucomicrobiia</taxon>
        <taxon>Verrucomicrobiales</taxon>
        <taxon>Verrucomicrobiaceae</taxon>
        <taxon>Luteolibacter</taxon>
    </lineage>
</organism>
<comment type="caution">
    <text evidence="2">The sequence shown here is derived from an EMBL/GenBank/DDBJ whole genome shotgun (WGS) entry which is preliminary data.</text>
</comment>
<gene>
    <name evidence="2" type="ORF">OKA05_06595</name>
</gene>
<evidence type="ECO:0000313" key="2">
    <source>
        <dbReference type="EMBL" id="MCW1922214.1"/>
    </source>
</evidence>
<dbReference type="Pfam" id="PF04073">
    <property type="entry name" value="tRNA_edit"/>
    <property type="match status" value="1"/>
</dbReference>
<evidence type="ECO:0000313" key="3">
    <source>
        <dbReference type="Proteomes" id="UP001320876"/>
    </source>
</evidence>
<sequence>MLSKKLRDFLDARNVKYITISHSPAFTAAEIAQSAHIPGGILAKTVMVIIDGALAMAVVPSNRRLRLEDLRDLTATDDVKLAHEYDFKRRFPDCEAGAMPPFGNLYDMSTYVSPDLAAEGEIAFNAGSHTELIKMSWHDYERLVKPRVARFTT</sequence>
<dbReference type="SUPFAM" id="SSF55826">
    <property type="entry name" value="YbaK/ProRS associated domain"/>
    <property type="match status" value="1"/>
</dbReference>
<dbReference type="InterPro" id="IPR007214">
    <property type="entry name" value="YbaK/aa-tRNA-synth-assoc-dom"/>
</dbReference>
<dbReference type="EMBL" id="JAPDDT010000002">
    <property type="protein sequence ID" value="MCW1922214.1"/>
    <property type="molecule type" value="Genomic_DNA"/>
</dbReference>